<dbReference type="OrthoDB" id="6724830at2759"/>
<evidence type="ECO:0000313" key="2">
    <source>
        <dbReference type="Ensembl" id="ENSLACP00000023055.1"/>
    </source>
</evidence>
<dbReference type="HOGENOM" id="CLU_053706_0_0_1"/>
<dbReference type="Ensembl" id="ENSLACT00000025379.1">
    <property type="protein sequence ID" value="ENSLACP00000023055.1"/>
    <property type="gene ID" value="ENSLACG00000022594.1"/>
</dbReference>
<dbReference type="PANTHER" id="PTHR21055">
    <property type="entry name" value="PROTEIN PHOSPHATASE 1 REGULATORY SUBUNIT 36"/>
    <property type="match status" value="1"/>
</dbReference>
<feature type="compositionally biased region" description="Polar residues" evidence="1">
    <location>
        <begin position="408"/>
        <end position="427"/>
    </location>
</feature>
<dbReference type="AlphaFoldDB" id="M3XJZ9"/>
<dbReference type="STRING" id="7897.ENSLACP00000023055"/>
<dbReference type="EMBL" id="AFYH01002203">
    <property type="status" value="NOT_ANNOTATED_CDS"/>
    <property type="molecule type" value="Genomic_DNA"/>
</dbReference>
<dbReference type="EMBL" id="AFYH01002206">
    <property type="status" value="NOT_ANNOTATED_CDS"/>
    <property type="molecule type" value="Genomic_DNA"/>
</dbReference>
<protein>
    <submittedName>
        <fullName evidence="2">Protein phosphatase 1 regulatory subunit 36</fullName>
    </submittedName>
</protein>
<name>M3XJZ9_LATCH</name>
<dbReference type="EMBL" id="AFYH01002202">
    <property type="status" value="NOT_ANNOTATED_CDS"/>
    <property type="molecule type" value="Genomic_DNA"/>
</dbReference>
<dbReference type="Proteomes" id="UP000008672">
    <property type="component" value="Unassembled WGS sequence"/>
</dbReference>
<reference evidence="3" key="1">
    <citation type="submission" date="2011-08" db="EMBL/GenBank/DDBJ databases">
        <title>The draft genome of Latimeria chalumnae.</title>
        <authorList>
            <person name="Di Palma F."/>
            <person name="Alfoldi J."/>
            <person name="Johnson J."/>
            <person name="Berlin A."/>
            <person name="Gnerre S."/>
            <person name="Jaffe D."/>
            <person name="MacCallum I."/>
            <person name="Young S."/>
            <person name="Walker B.J."/>
            <person name="Lander E."/>
            <person name="Lindblad-Toh K."/>
        </authorList>
    </citation>
    <scope>NUCLEOTIDE SEQUENCE [LARGE SCALE GENOMIC DNA]</scope>
    <source>
        <strain evidence="3">Wild caught</strain>
    </source>
</reference>
<dbReference type="GeneID" id="102346763"/>
<proteinExistence type="predicted"/>
<dbReference type="GeneTree" id="ENSGT00390000012412"/>
<keyword evidence="3" id="KW-1185">Reference proteome</keyword>
<dbReference type="Pfam" id="PF14895">
    <property type="entry name" value="PPPI_inhib"/>
    <property type="match status" value="1"/>
</dbReference>
<feature type="region of interest" description="Disordered" evidence="1">
    <location>
        <begin position="374"/>
        <end position="427"/>
    </location>
</feature>
<dbReference type="eggNOG" id="ENOG502RH2T">
    <property type="taxonomic scope" value="Eukaryota"/>
</dbReference>
<evidence type="ECO:0000256" key="1">
    <source>
        <dbReference type="SAM" id="MobiDB-lite"/>
    </source>
</evidence>
<organism evidence="2 3">
    <name type="scientific">Latimeria chalumnae</name>
    <name type="common">Coelacanth</name>
    <dbReference type="NCBI Taxonomy" id="7897"/>
    <lineage>
        <taxon>Eukaryota</taxon>
        <taxon>Metazoa</taxon>
        <taxon>Chordata</taxon>
        <taxon>Craniata</taxon>
        <taxon>Vertebrata</taxon>
        <taxon>Euteleostomi</taxon>
        <taxon>Coelacanthiformes</taxon>
        <taxon>Coelacanthidae</taxon>
        <taxon>Latimeria</taxon>
    </lineage>
</organism>
<dbReference type="EMBL" id="AFYH01002207">
    <property type="status" value="NOT_ANNOTATED_CDS"/>
    <property type="molecule type" value="Genomic_DNA"/>
</dbReference>
<sequence>MAAVTGHWYWKDETKTLEFMNYKSPVELKKKKRRIKGMYFQQVSSKQADRMGPTSTNKRQVGAKVPTSRDAGVKAQTTSQGLPRPTMKHEKHEYVTLEDVKYVALNLLHENGIHHVPNIFSAVFRTEQLDEFLMALLFYISCYLERIALEKKPKAIMTEPSTKERREMALTNTKIELAQKELALVYSVLLLGLGMAPQHHMACGGSKVSAIYKDRHLFECLYSFCTYVAWVTFRRTNLHIIHEEIGRLLRSNTFNPAARANYPEDETANDTSETLERKKISPAEYRRLHPKRPAINSIVNQRSPMLISLLPSPKEKSQYLFQTHQQHCSSNVEVFDDDMLMEALSVAYTSRVGIIGEPYSHFNAATLVLIGAEPEDEEENEPDHEKAETTTSSFKPQGRASASKAKMSRQNTVVSRATTVGAYSSTE</sequence>
<dbReference type="EMBL" id="AFYH01002204">
    <property type="status" value="NOT_ANNOTATED_CDS"/>
    <property type="molecule type" value="Genomic_DNA"/>
</dbReference>
<gene>
    <name evidence="2" type="primary">PPP1R36</name>
</gene>
<dbReference type="PANTHER" id="PTHR21055:SF3">
    <property type="entry name" value="PROTEIN PHOSPHATASE 1 REGULATORY SUBUNIT 36"/>
    <property type="match status" value="1"/>
</dbReference>
<dbReference type="OMA" id="PAQMQEH"/>
<dbReference type="EMBL" id="AFYH01002205">
    <property type="status" value="NOT_ANNOTATED_CDS"/>
    <property type="molecule type" value="Genomic_DNA"/>
</dbReference>
<reference evidence="2" key="2">
    <citation type="submission" date="2025-08" db="UniProtKB">
        <authorList>
            <consortium name="Ensembl"/>
        </authorList>
    </citation>
    <scope>IDENTIFICATION</scope>
</reference>
<feature type="region of interest" description="Disordered" evidence="1">
    <location>
        <begin position="44"/>
        <end position="85"/>
    </location>
</feature>
<accession>M3XJZ9</accession>
<evidence type="ECO:0000313" key="3">
    <source>
        <dbReference type="Proteomes" id="UP000008672"/>
    </source>
</evidence>
<reference evidence="2" key="3">
    <citation type="submission" date="2025-09" db="UniProtKB">
        <authorList>
            <consortium name="Ensembl"/>
        </authorList>
    </citation>
    <scope>IDENTIFICATION</scope>
</reference>
<dbReference type="FunCoup" id="M3XJZ9">
    <property type="interactions" value="2"/>
</dbReference>
<dbReference type="GO" id="GO:0019902">
    <property type="term" value="F:phosphatase binding"/>
    <property type="evidence" value="ECO:0007669"/>
    <property type="project" value="InterPro"/>
</dbReference>
<dbReference type="InParanoid" id="M3XJZ9"/>
<dbReference type="InterPro" id="IPR026142">
    <property type="entry name" value="Pro_pase_1_reg_su_36"/>
</dbReference>